<dbReference type="Proteomes" id="UP000001137">
    <property type="component" value="Chromosome"/>
</dbReference>
<evidence type="ECO:0000313" key="4">
    <source>
        <dbReference type="EMBL" id="ABW01676.1"/>
    </source>
</evidence>
<dbReference type="STRING" id="397948.Cmaq_0841"/>
<accession>A8MD20</accession>
<organism evidence="4 5">
    <name type="scientific">Caldivirga maquilingensis (strain ATCC 700844 / DSM 13496 / JCM 10307 / IC-167)</name>
    <dbReference type="NCBI Taxonomy" id="397948"/>
    <lineage>
        <taxon>Archaea</taxon>
        <taxon>Thermoproteota</taxon>
        <taxon>Thermoprotei</taxon>
        <taxon>Thermoproteales</taxon>
        <taxon>Thermoproteaceae</taxon>
        <taxon>Caldivirga</taxon>
    </lineage>
</organism>
<dbReference type="EMBL" id="CP000852">
    <property type="protein sequence ID" value="ABW01676.1"/>
    <property type="molecule type" value="Genomic_DNA"/>
</dbReference>
<evidence type="ECO:0000256" key="2">
    <source>
        <dbReference type="SAM" id="MobiDB-lite"/>
    </source>
</evidence>
<dbReference type="AlphaFoldDB" id="A8MD20"/>
<protein>
    <submittedName>
        <fullName evidence="4">Transposase, IS605 OrfB family</fullName>
    </submittedName>
</protein>
<keyword evidence="5" id="KW-1185">Reference proteome</keyword>
<dbReference type="RefSeq" id="WP_012185895.1">
    <property type="nucleotide sequence ID" value="NC_009954.1"/>
</dbReference>
<reference evidence="4 5" key="1">
    <citation type="submission" date="2007-10" db="EMBL/GenBank/DDBJ databases">
        <title>Complete sequence of Caldivirga maquilingensis IC-167.</title>
        <authorList>
            <consortium name="US DOE Joint Genome Institute"/>
            <person name="Copeland A."/>
            <person name="Lucas S."/>
            <person name="Lapidus A."/>
            <person name="Barry K."/>
            <person name="Glavina del Rio T."/>
            <person name="Dalin E."/>
            <person name="Tice H."/>
            <person name="Pitluck S."/>
            <person name="Saunders E."/>
            <person name="Brettin T."/>
            <person name="Bruce D."/>
            <person name="Detter J.C."/>
            <person name="Han C."/>
            <person name="Schmutz J."/>
            <person name="Larimer F."/>
            <person name="Land M."/>
            <person name="Hauser L."/>
            <person name="Kyrpides N."/>
            <person name="Ivanova N."/>
            <person name="Biddle J.F."/>
            <person name="Zhang Z."/>
            <person name="Fitz-Gibbon S.T."/>
            <person name="Lowe T.M."/>
            <person name="Saltikov C."/>
            <person name="House C.H."/>
            <person name="Richardson P."/>
        </authorList>
    </citation>
    <scope>NUCLEOTIDE SEQUENCE [LARGE SCALE GENOMIC DNA]</scope>
    <source>
        <strain evidence="5">ATCC 700844 / DSM 13496 / JCM 10307 / IC-167</strain>
    </source>
</reference>
<dbReference type="KEGG" id="cma:Cmaq_0841"/>
<feature type="region of interest" description="Disordered" evidence="2">
    <location>
        <begin position="374"/>
        <end position="403"/>
    </location>
</feature>
<gene>
    <name evidence="4" type="ordered locus">Cmaq_0841</name>
</gene>
<evidence type="ECO:0000313" key="5">
    <source>
        <dbReference type="Proteomes" id="UP000001137"/>
    </source>
</evidence>
<keyword evidence="1" id="KW-0238">DNA-binding</keyword>
<dbReference type="NCBIfam" id="TIGR01766">
    <property type="entry name" value="IS200/IS605 family accessory protein TnpB-like domain"/>
    <property type="match status" value="1"/>
</dbReference>
<dbReference type="GO" id="GO:0003677">
    <property type="term" value="F:DNA binding"/>
    <property type="evidence" value="ECO:0007669"/>
    <property type="project" value="UniProtKB-KW"/>
</dbReference>
<dbReference type="eggNOG" id="arCOG00679">
    <property type="taxonomic scope" value="Archaea"/>
</dbReference>
<dbReference type="OrthoDB" id="27763at2157"/>
<dbReference type="InterPro" id="IPR010095">
    <property type="entry name" value="Cas12f1-like_TNB"/>
</dbReference>
<dbReference type="GeneID" id="5709504"/>
<dbReference type="HOGENOM" id="CLU_032903_17_0_2"/>
<sequence length="431" mass="49876">MVRVARTVIVRSVRLPRGVFRVFIELEDVYRSIVEQLTMYAVANNIRSFTRLRALKYHEMRNLHPQLPSHYVYTACQDASARAKSFMRLRKLGLAGKNYPEVKSVSIWLDDHLWRPNGYTSIEVATHEGWVRVGIEPHRQYWRYINGGWRLASEARVRLDRRNRWLIIYFTFTKEVEEYKPKDFIPVDVNENNVTVLIDGAAYLLETNIEKLTLGYYYRRRSVQEKYDKVYGVESRVKRRVLRKLKERRKKDDIRWKIAHLIVKAAGERRYGIVLERLGRKPAGSMISRIKDKQLRHRIYQAAFRGIQRVIEEKAREYGVPVVYVNPSNTSKMCPVHKAPITYNDSRIGECSSGGELWHRDVTATWNLLIRARQGDGSSAPSPGGLPHIDGSPVPLGSTATHDPITLPKGLWARRNSLPPNETVGRNGGFN</sequence>
<evidence type="ECO:0000259" key="3">
    <source>
        <dbReference type="Pfam" id="PF07282"/>
    </source>
</evidence>
<feature type="domain" description="Cas12f1-like TNB" evidence="3">
    <location>
        <begin position="304"/>
        <end position="368"/>
    </location>
</feature>
<dbReference type="Pfam" id="PF07282">
    <property type="entry name" value="Cas12f1-like_TNB"/>
    <property type="match status" value="1"/>
</dbReference>
<name>A8MD20_CALMQ</name>
<evidence type="ECO:0000256" key="1">
    <source>
        <dbReference type="ARBA" id="ARBA00023125"/>
    </source>
</evidence>
<proteinExistence type="predicted"/>